<dbReference type="OrthoDB" id="5425130at2759"/>
<keyword evidence="3" id="KW-1185">Reference proteome</keyword>
<gene>
    <name evidence="2" type="ORF">AOL_s00188g278</name>
</gene>
<reference evidence="2 3" key="1">
    <citation type="journal article" date="2011" name="PLoS Pathog.">
        <title>Genomic and proteomic analyses of the fungus Arthrobotrys oligospora provide insights into nematode-trap formation.</title>
        <authorList>
            <person name="Yang J."/>
            <person name="Wang L."/>
            <person name="Ji X."/>
            <person name="Feng Y."/>
            <person name="Li X."/>
            <person name="Zou C."/>
            <person name="Xu J."/>
            <person name="Ren Y."/>
            <person name="Mi Q."/>
            <person name="Wu J."/>
            <person name="Liu S."/>
            <person name="Liu Y."/>
            <person name="Huang X."/>
            <person name="Wang H."/>
            <person name="Niu X."/>
            <person name="Li J."/>
            <person name="Liang L."/>
            <person name="Luo Y."/>
            <person name="Ji K."/>
            <person name="Zhou W."/>
            <person name="Yu Z."/>
            <person name="Li G."/>
            <person name="Liu Y."/>
            <person name="Li L."/>
            <person name="Qiao M."/>
            <person name="Feng L."/>
            <person name="Zhang K.-Q."/>
        </authorList>
    </citation>
    <scope>NUCLEOTIDE SEQUENCE [LARGE SCALE GENOMIC DNA]</scope>
    <source>
        <strain evidence="3">ATCC 24927 / CBS 115.81 / DSM 1491</strain>
    </source>
</reference>
<dbReference type="HOGENOM" id="CLU_354503_0_0_1"/>
<dbReference type="InterPro" id="IPR051412">
    <property type="entry name" value="Formin_Homology_Diaphanous_sf"/>
</dbReference>
<dbReference type="AlphaFoldDB" id="G1XQR6"/>
<feature type="compositionally biased region" description="Gly residues" evidence="1">
    <location>
        <begin position="96"/>
        <end position="108"/>
    </location>
</feature>
<feature type="compositionally biased region" description="Polar residues" evidence="1">
    <location>
        <begin position="368"/>
        <end position="383"/>
    </location>
</feature>
<evidence type="ECO:0000256" key="1">
    <source>
        <dbReference type="SAM" id="MobiDB-lite"/>
    </source>
</evidence>
<feature type="compositionally biased region" description="Pro residues" evidence="1">
    <location>
        <begin position="310"/>
        <end position="329"/>
    </location>
</feature>
<evidence type="ECO:0000313" key="2">
    <source>
        <dbReference type="EMBL" id="EGX44610.1"/>
    </source>
</evidence>
<proteinExistence type="predicted"/>
<dbReference type="PANTHER" id="PTHR45691:SF6">
    <property type="entry name" value="PROTEIN DIAPHANOUS"/>
    <property type="match status" value="1"/>
</dbReference>
<feature type="compositionally biased region" description="Pro residues" evidence="1">
    <location>
        <begin position="28"/>
        <end position="38"/>
    </location>
</feature>
<feature type="region of interest" description="Disordered" evidence="1">
    <location>
        <begin position="616"/>
        <end position="671"/>
    </location>
</feature>
<dbReference type="Proteomes" id="UP000008784">
    <property type="component" value="Unassembled WGS sequence"/>
</dbReference>
<feature type="region of interest" description="Disordered" evidence="1">
    <location>
        <begin position="70"/>
        <end position="408"/>
    </location>
</feature>
<feature type="compositionally biased region" description="Polar residues" evidence="1">
    <location>
        <begin position="263"/>
        <end position="286"/>
    </location>
</feature>
<dbReference type="GeneID" id="22897734"/>
<organism evidence="2 3">
    <name type="scientific">Arthrobotrys oligospora (strain ATCC 24927 / CBS 115.81 / DSM 1491)</name>
    <name type="common">Nematode-trapping fungus</name>
    <name type="synonym">Didymozoophaga oligospora</name>
    <dbReference type="NCBI Taxonomy" id="756982"/>
    <lineage>
        <taxon>Eukaryota</taxon>
        <taxon>Fungi</taxon>
        <taxon>Dikarya</taxon>
        <taxon>Ascomycota</taxon>
        <taxon>Pezizomycotina</taxon>
        <taxon>Orbiliomycetes</taxon>
        <taxon>Orbiliales</taxon>
        <taxon>Orbiliaceae</taxon>
        <taxon>Orbilia</taxon>
        <taxon>Orbilia oligospora</taxon>
    </lineage>
</organism>
<feature type="region of interest" description="Disordered" evidence="1">
    <location>
        <begin position="707"/>
        <end position="754"/>
    </location>
</feature>
<feature type="compositionally biased region" description="Basic residues" evidence="1">
    <location>
        <begin position="742"/>
        <end position="754"/>
    </location>
</feature>
<dbReference type="GO" id="GO:0030041">
    <property type="term" value="P:actin filament polymerization"/>
    <property type="evidence" value="ECO:0007669"/>
    <property type="project" value="TreeGrafter"/>
</dbReference>
<feature type="region of interest" description="Disordered" evidence="1">
    <location>
        <begin position="1"/>
        <end position="43"/>
    </location>
</feature>
<feature type="compositionally biased region" description="Polar residues" evidence="1">
    <location>
        <begin position="166"/>
        <end position="185"/>
    </location>
</feature>
<sequence length="754" mass="80701">MGLFRKRSTSSTTSTKLKRPLRSGSLPPEVPAIPPPPIQNAVIPQQSLNPKSSFVGPTYLATRDTQRINQNAVGGGGASAGSFVGPSPVLAPLNNGNGGGGGGGGGIPTGTNIDDGFSTPVSQVSGLTHPSDAPPARSTAPSSVDAMSAVSSFRKTGPQPYPLPPIQTSGPQMQLNGQRLSTSTMPDDGFYMSNIGRPRRLSGTSAIGSEFDSRPSSMTVTGMSGPAGAGAINTINRKAPPPPLRDNPSTSTLPQEWTDRDPSINTRFTHSPTPSESASMQSSVVYPQQPPSERRTYYQGGPLPTNNRFRPPPPHSYPSNYPHPPPPHFQNPNGLRRGPPPPGYPPHQYRPNSASQRHPPPPRFFPPQNLTRTGSFRNSQNMLPSLPENRRANTMPSSNSSLLRPNIPPVPGPKHLAITFSPSHIECNTRHQVMMPFKNYHHPVPCTTCRRVAVDGMQYCTHCALRVCRECADRLKKEWNGDITKGWGNVTSAVEEFRASVGPETTMVAGWSDHSPPVGAKAAVSQLSWPTRSNTERVCGLLGIPYRPKTAPNPTSSSYQNALDIDVPDMIDQNQFNFESNMDLESGASTVSPPSPVTPPAFGGLGGEHRLPLTLPNEHRLPPLAIPPSKHNFEGPGYGYTASPEIVSDSNPELVQPRPQYPVDPANLLNSDSRRSRSYAYAPNPPPPPPPAPATTALYRTDTQISNTTVGKNSVARPFTGSASVGGRSSIFDTFKSSGGEKKKKGLKGLFSRK</sequence>
<dbReference type="InParanoid" id="G1XQR6"/>
<feature type="region of interest" description="Disordered" evidence="1">
    <location>
        <begin position="676"/>
        <end position="695"/>
    </location>
</feature>
<dbReference type="PANTHER" id="PTHR45691">
    <property type="entry name" value="PROTEIN DIAPHANOUS"/>
    <property type="match status" value="1"/>
</dbReference>
<dbReference type="GO" id="GO:0005884">
    <property type="term" value="C:actin filament"/>
    <property type="evidence" value="ECO:0007669"/>
    <property type="project" value="TreeGrafter"/>
</dbReference>
<accession>G1XQR6</accession>
<dbReference type="EMBL" id="ADOT01000280">
    <property type="protein sequence ID" value="EGX44610.1"/>
    <property type="molecule type" value="Genomic_DNA"/>
</dbReference>
<feature type="compositionally biased region" description="Pro residues" evidence="1">
    <location>
        <begin position="683"/>
        <end position="693"/>
    </location>
</feature>
<dbReference type="RefSeq" id="XP_011126828.1">
    <property type="nucleotide sequence ID" value="XM_011128526.1"/>
</dbReference>
<comment type="caution">
    <text evidence="2">The sequence shown here is derived from an EMBL/GenBank/DDBJ whole genome shotgun (WGS) entry which is preliminary data.</text>
</comment>
<protein>
    <submittedName>
        <fullName evidence="2">Uncharacterized protein</fullName>
    </submittedName>
</protein>
<dbReference type="STRING" id="756982.G1XQR6"/>
<feature type="compositionally biased region" description="Polar residues" evidence="1">
    <location>
        <begin position="392"/>
        <end position="403"/>
    </location>
</feature>
<feature type="compositionally biased region" description="Polar residues" evidence="1">
    <location>
        <begin position="119"/>
        <end position="128"/>
    </location>
</feature>
<name>G1XQR6_ARTOA</name>
<evidence type="ECO:0000313" key="3">
    <source>
        <dbReference type="Proteomes" id="UP000008784"/>
    </source>
</evidence>